<reference evidence="2 3" key="1">
    <citation type="submission" date="2019-08" db="EMBL/GenBank/DDBJ databases">
        <title>Draft genome sequence of Ulvibacter marinus type strain NBRC 109484.</title>
        <authorList>
            <person name="Kawano K."/>
            <person name="Ushijima N."/>
            <person name="Kihara M."/>
            <person name="Itoh H."/>
        </authorList>
    </citation>
    <scope>NUCLEOTIDE SEQUENCE [LARGE SCALE GENOMIC DNA]</scope>
    <source>
        <strain evidence="2 3">NBRC 109484</strain>
    </source>
</reference>
<dbReference type="AlphaFoldDB" id="A0A5J4IYX5"/>
<feature type="domain" description="DUF6973" evidence="1">
    <location>
        <begin position="2"/>
        <end position="112"/>
    </location>
</feature>
<name>A0A5J4IYX5_9FLAO</name>
<dbReference type="Pfam" id="PF22322">
    <property type="entry name" value="DUF6973"/>
    <property type="match status" value="1"/>
</dbReference>
<dbReference type="Proteomes" id="UP000326509">
    <property type="component" value="Unassembled WGS sequence"/>
</dbReference>
<protein>
    <recommendedName>
        <fullName evidence="1">DUF6973 domain-containing protein</fullName>
    </recommendedName>
</protein>
<gene>
    <name evidence="2" type="ORF">ULMA_08590</name>
</gene>
<dbReference type="InterPro" id="IPR054246">
    <property type="entry name" value="DUF6973"/>
</dbReference>
<comment type="caution">
    <text evidence="2">The sequence shown here is derived from an EMBL/GenBank/DDBJ whole genome shotgun (WGS) entry which is preliminary data.</text>
</comment>
<evidence type="ECO:0000313" key="2">
    <source>
        <dbReference type="EMBL" id="GER58751.1"/>
    </source>
</evidence>
<accession>A0A5J4IYX5</accession>
<evidence type="ECO:0000259" key="1">
    <source>
        <dbReference type="Pfam" id="PF22322"/>
    </source>
</evidence>
<evidence type="ECO:0000313" key="3">
    <source>
        <dbReference type="Proteomes" id="UP000326509"/>
    </source>
</evidence>
<sequence length="135" mass="16152">MIIPTLRATKRTFEICNERFGNEHHRSNQANAFRHALWNILICRNTLKRTKNKQKSVFWAQKVGDLYESVTQNKKLDEAMDLHNNAVGRICFFNLLDKNEDEIVDFTFKKMEFAQKVSNIKEMKRFYNEMVFIEE</sequence>
<proteinExistence type="predicted"/>
<organism evidence="2 3">
    <name type="scientific">Patiriisocius marinus</name>
    <dbReference type="NCBI Taxonomy" id="1397112"/>
    <lineage>
        <taxon>Bacteria</taxon>
        <taxon>Pseudomonadati</taxon>
        <taxon>Bacteroidota</taxon>
        <taxon>Flavobacteriia</taxon>
        <taxon>Flavobacteriales</taxon>
        <taxon>Flavobacteriaceae</taxon>
        <taxon>Patiriisocius</taxon>
    </lineage>
</organism>
<keyword evidence="3" id="KW-1185">Reference proteome</keyword>
<dbReference type="EMBL" id="BKCG01000001">
    <property type="protein sequence ID" value="GER58751.1"/>
    <property type="molecule type" value="Genomic_DNA"/>
</dbReference>